<gene>
    <name evidence="11" type="ORF">GCM10009129_01560</name>
</gene>
<evidence type="ECO:0000256" key="6">
    <source>
        <dbReference type="ARBA" id="ARBA00022833"/>
    </source>
</evidence>
<name>A0ABP3FA57_9GAMM</name>
<feature type="active site" description="Proton donor" evidence="8">
    <location>
        <position position="223"/>
    </location>
</feature>
<accession>A0ABP3FA57</accession>
<feature type="binding site" evidence="8">
    <location>
        <position position="154"/>
    </location>
    <ligand>
        <name>Zn(2+)</name>
        <dbReference type="ChEBI" id="CHEBI:29105"/>
        <note>catalytic</note>
    </ligand>
</feature>
<comment type="similarity">
    <text evidence="8">Belongs to the peptidase M48 family. BepA subfamily.</text>
</comment>
<evidence type="ECO:0000256" key="8">
    <source>
        <dbReference type="HAMAP-Rule" id="MF_00997"/>
    </source>
</evidence>
<feature type="active site" evidence="8">
    <location>
        <position position="155"/>
    </location>
</feature>
<feature type="binding site" evidence="8">
    <location>
        <position position="219"/>
    </location>
    <ligand>
        <name>Zn(2+)</name>
        <dbReference type="ChEBI" id="CHEBI:29105"/>
        <note>catalytic</note>
    </ligand>
</feature>
<comment type="subcellular location">
    <subcellularLocation>
        <location evidence="8">Periplasm</location>
    </subcellularLocation>
</comment>
<dbReference type="Pfam" id="PF01435">
    <property type="entry name" value="Peptidase_M48"/>
    <property type="match status" value="1"/>
</dbReference>
<keyword evidence="7 8" id="KW-0482">Metalloprotease</keyword>
<organism evidence="11 12">
    <name type="scientific">Psychrobacter aestuarii</name>
    <dbReference type="NCBI Taxonomy" id="556327"/>
    <lineage>
        <taxon>Bacteria</taxon>
        <taxon>Pseudomonadati</taxon>
        <taxon>Pseudomonadota</taxon>
        <taxon>Gammaproteobacteria</taxon>
        <taxon>Moraxellales</taxon>
        <taxon>Moraxellaceae</taxon>
        <taxon>Psychrobacter</taxon>
    </lineage>
</organism>
<feature type="chain" id="PRO_5044930597" description="Putative beta-barrel assembly-enhancing protease" evidence="8">
    <location>
        <begin position="35"/>
        <end position="519"/>
    </location>
</feature>
<evidence type="ECO:0000313" key="11">
    <source>
        <dbReference type="EMBL" id="GAA0308158.1"/>
    </source>
</evidence>
<proteinExistence type="inferred from homology"/>
<dbReference type="SUPFAM" id="SSF48452">
    <property type="entry name" value="TPR-like"/>
    <property type="match status" value="1"/>
</dbReference>
<dbReference type="Gene3D" id="3.30.2010.10">
    <property type="entry name" value="Metalloproteases ('zincins'), catalytic domain"/>
    <property type="match status" value="1"/>
</dbReference>
<reference evidence="12" key="1">
    <citation type="journal article" date="2019" name="Int. J. Syst. Evol. Microbiol.">
        <title>The Global Catalogue of Microorganisms (GCM) 10K type strain sequencing project: providing services to taxonomists for standard genome sequencing and annotation.</title>
        <authorList>
            <consortium name="The Broad Institute Genomics Platform"/>
            <consortium name="The Broad Institute Genome Sequencing Center for Infectious Disease"/>
            <person name="Wu L."/>
            <person name="Ma J."/>
        </authorList>
    </citation>
    <scope>NUCLEOTIDE SEQUENCE [LARGE SCALE GENOMIC DNA]</scope>
    <source>
        <strain evidence="12">JCM 16343</strain>
    </source>
</reference>
<feature type="domain" description="Peptidase M48" evidence="10">
    <location>
        <begin position="87"/>
        <end position="281"/>
    </location>
</feature>
<dbReference type="PANTHER" id="PTHR22726">
    <property type="entry name" value="METALLOENDOPEPTIDASE OMA1"/>
    <property type="match status" value="1"/>
</dbReference>
<dbReference type="RefSeq" id="WP_227691449.1">
    <property type="nucleotide sequence ID" value="NZ_BAAAFR010000001.1"/>
</dbReference>
<evidence type="ECO:0000256" key="7">
    <source>
        <dbReference type="ARBA" id="ARBA00023049"/>
    </source>
</evidence>
<sequence precursor="true">MIAYHTKGFRTVLRPVARAALLLTAASACTIVSAETRAWQPWQMPEDNSLRVPSLQGDGLSFADRRQNQVMGEWALRTINGHTKMLHDPWVQEVITNMTWRLNSEVRQQAPLATVIIDNPNINAFAAPGGVIGINTGTILAADSMDELASVIAHEVAHVSQRHYEHGDDARRQAMLMQIGGMLAAIAASAVDGDAAAAVMMGSQTAAMNNAMAFSRSNEREADRIGMDIMTQAGYDPRAMPRFFAKMSQNSELNQVKNQFLPSFVRSHPQSTERLSDAQSRAQQYPSASLSQQARHQVLFDMLYWRVQQLGSEASKTALTTAANNSTGAKMALMLWHAEHQDFAAANELYQSLKAKAATQSELEPLLSISYAEVLSEQQQWDKAAELLSVQQRTYPERRDLRLYLAEALIETSRVNEASALLKPLIQAKPTDRAAWQALQRVHEKIAKTTSDAALANIATINALRYRSHDQLWSGRYDAALVSLTQAQRLATAASNTKSLLPIINQDIKNVKTAKDYQP</sequence>
<dbReference type="Gene3D" id="1.25.40.10">
    <property type="entry name" value="Tetratricopeptide repeat domain"/>
    <property type="match status" value="1"/>
</dbReference>
<keyword evidence="5 8" id="KW-0378">Hydrolase</keyword>
<evidence type="ECO:0000313" key="12">
    <source>
        <dbReference type="Proteomes" id="UP001501787"/>
    </source>
</evidence>
<protein>
    <recommendedName>
        <fullName evidence="8">Putative beta-barrel assembly-enhancing protease</fullName>
        <ecNumber evidence="8">3.4.-.-</ecNumber>
    </recommendedName>
</protein>
<comment type="function">
    <text evidence="8">Functions as both a chaperone and a metalloprotease. Maintains the integrity of the outer membrane by promoting either the assembly or the elimination of outer membrane proteins, depending on their folding state.</text>
</comment>
<keyword evidence="2 8" id="KW-0479">Metal-binding</keyword>
<dbReference type="InterPro" id="IPR001915">
    <property type="entry name" value="Peptidase_M48"/>
</dbReference>
<keyword evidence="1 8" id="KW-0645">Protease</keyword>
<dbReference type="EMBL" id="BAAAFR010000001">
    <property type="protein sequence ID" value="GAA0308158.1"/>
    <property type="molecule type" value="Genomic_DNA"/>
</dbReference>
<dbReference type="HAMAP" id="MF_00997">
    <property type="entry name" value="Protease_BepA"/>
    <property type="match status" value="1"/>
</dbReference>
<dbReference type="InterPro" id="IPR030873">
    <property type="entry name" value="Protease_BepA"/>
</dbReference>
<evidence type="ECO:0000256" key="3">
    <source>
        <dbReference type="ARBA" id="ARBA00022729"/>
    </source>
</evidence>
<evidence type="ECO:0000256" key="2">
    <source>
        <dbReference type="ARBA" id="ARBA00022723"/>
    </source>
</evidence>
<evidence type="ECO:0000256" key="9">
    <source>
        <dbReference type="SAM" id="MobiDB-lite"/>
    </source>
</evidence>
<evidence type="ECO:0000256" key="4">
    <source>
        <dbReference type="ARBA" id="ARBA00022764"/>
    </source>
</evidence>
<comment type="cofactor">
    <cofactor evidence="8">
        <name>Zn(2+)</name>
        <dbReference type="ChEBI" id="CHEBI:29105"/>
    </cofactor>
    <text evidence="8">Binds 1 zinc ion per subunit.</text>
</comment>
<keyword evidence="6 8" id="KW-0862">Zinc</keyword>
<feature type="region of interest" description="Disordered" evidence="9">
    <location>
        <begin position="268"/>
        <end position="288"/>
    </location>
</feature>
<dbReference type="EC" id="3.4.-.-" evidence="8"/>
<comment type="caution">
    <text evidence="11">The sequence shown here is derived from an EMBL/GenBank/DDBJ whole genome shotgun (WGS) entry which is preliminary data.</text>
</comment>
<dbReference type="Pfam" id="PF14559">
    <property type="entry name" value="TPR_19"/>
    <property type="match status" value="1"/>
</dbReference>
<dbReference type="PANTHER" id="PTHR22726:SF1">
    <property type="entry name" value="METALLOENDOPEPTIDASE OMA1, MITOCHONDRIAL"/>
    <property type="match status" value="1"/>
</dbReference>
<keyword evidence="3 8" id="KW-0732">Signal</keyword>
<keyword evidence="4 8" id="KW-0574">Periplasm</keyword>
<keyword evidence="12" id="KW-1185">Reference proteome</keyword>
<feature type="binding site" evidence="8">
    <location>
        <position position="158"/>
    </location>
    <ligand>
        <name>Zn(2+)</name>
        <dbReference type="ChEBI" id="CHEBI:29105"/>
        <note>catalytic</note>
    </ligand>
</feature>
<dbReference type="PROSITE" id="PS51257">
    <property type="entry name" value="PROKAR_LIPOPROTEIN"/>
    <property type="match status" value="1"/>
</dbReference>
<dbReference type="InterPro" id="IPR011990">
    <property type="entry name" value="TPR-like_helical_dom_sf"/>
</dbReference>
<feature type="signal peptide" evidence="8">
    <location>
        <begin position="1"/>
        <end position="34"/>
    </location>
</feature>
<dbReference type="InterPro" id="IPR051156">
    <property type="entry name" value="Mito/Outer_Membr_Metalloprot"/>
</dbReference>
<evidence type="ECO:0000256" key="5">
    <source>
        <dbReference type="ARBA" id="ARBA00022801"/>
    </source>
</evidence>
<evidence type="ECO:0000259" key="10">
    <source>
        <dbReference type="Pfam" id="PF01435"/>
    </source>
</evidence>
<dbReference type="GO" id="GO:0008237">
    <property type="term" value="F:metallopeptidase activity"/>
    <property type="evidence" value="ECO:0007669"/>
    <property type="project" value="UniProtKB-KW"/>
</dbReference>
<dbReference type="Proteomes" id="UP001501787">
    <property type="component" value="Unassembled WGS sequence"/>
</dbReference>
<evidence type="ECO:0000256" key="1">
    <source>
        <dbReference type="ARBA" id="ARBA00022670"/>
    </source>
</evidence>